<comment type="pathway">
    <text evidence="8">Amino-acid biosynthesis; L-isoleucine biosynthesis; L-isoleucine from 2-oxobutanoate: step 3/4.</text>
</comment>
<proteinExistence type="inferred from homology"/>
<evidence type="ECO:0000313" key="12">
    <source>
        <dbReference type="EMBL" id="PKI72117.1"/>
    </source>
</evidence>
<dbReference type="GO" id="GO:0051536">
    <property type="term" value="F:iron-sulfur cluster binding"/>
    <property type="evidence" value="ECO:0007669"/>
    <property type="project" value="UniProtKB-KW"/>
</dbReference>
<organism evidence="12 13">
    <name type="scientific">Punica granatum</name>
    <name type="common">Pomegranate</name>
    <dbReference type="NCBI Taxonomy" id="22663"/>
    <lineage>
        <taxon>Eukaryota</taxon>
        <taxon>Viridiplantae</taxon>
        <taxon>Streptophyta</taxon>
        <taxon>Embryophyta</taxon>
        <taxon>Tracheophyta</taxon>
        <taxon>Spermatophyta</taxon>
        <taxon>Magnoliopsida</taxon>
        <taxon>eudicotyledons</taxon>
        <taxon>Gunneridae</taxon>
        <taxon>Pentapetalae</taxon>
        <taxon>rosids</taxon>
        <taxon>malvids</taxon>
        <taxon>Myrtales</taxon>
        <taxon>Lythraceae</taxon>
        <taxon>Punica</taxon>
    </lineage>
</organism>
<comment type="caution">
    <text evidence="12">The sequence shown here is derived from an EMBL/GenBank/DDBJ whole genome shotgun (WGS) entry which is preliminary data.</text>
</comment>
<gene>
    <name evidence="12" type="ORF">CRG98_007504</name>
</gene>
<dbReference type="InterPro" id="IPR020558">
    <property type="entry name" value="DiOHA_6PGluconate_deHydtase_CS"/>
</dbReference>
<dbReference type="GO" id="GO:0004160">
    <property type="term" value="F:dihydroxy-acid dehydratase activity"/>
    <property type="evidence" value="ECO:0007669"/>
    <property type="project" value="UniProtKB-EC"/>
</dbReference>
<dbReference type="Gene3D" id="3.50.30.80">
    <property type="entry name" value="IlvD/EDD C-terminal domain-like"/>
    <property type="match status" value="1"/>
</dbReference>
<protein>
    <recommendedName>
        <fullName evidence="9">dihydroxy-acid dehydratase</fullName>
        <ecNumber evidence="9">4.2.1.9</ecNumber>
    </recommendedName>
</protein>
<keyword evidence="3" id="KW-0408">Iron</keyword>
<keyword evidence="2" id="KW-0479">Metal-binding</keyword>
<dbReference type="STRING" id="22663.A0A2I0KUF9"/>
<evidence type="ECO:0000256" key="9">
    <source>
        <dbReference type="ARBA" id="ARBA00029490"/>
    </source>
</evidence>
<evidence type="ECO:0000256" key="4">
    <source>
        <dbReference type="ARBA" id="ARBA00023014"/>
    </source>
</evidence>
<dbReference type="SUPFAM" id="SSF52016">
    <property type="entry name" value="LeuD/IlvD-like"/>
    <property type="match status" value="1"/>
</dbReference>
<comment type="catalytic activity">
    <reaction evidence="6">
        <text>(2R)-2,3-dihydroxy-3-methylbutanoate = 3-methyl-2-oxobutanoate + H2O</text>
        <dbReference type="Rhea" id="RHEA:24809"/>
        <dbReference type="ChEBI" id="CHEBI:11851"/>
        <dbReference type="ChEBI" id="CHEBI:15377"/>
        <dbReference type="ChEBI" id="CHEBI:49072"/>
        <dbReference type="EC" id="4.2.1.9"/>
    </reaction>
    <physiologicalReaction direction="left-to-right" evidence="6">
        <dbReference type="Rhea" id="RHEA:24810"/>
    </physiologicalReaction>
</comment>
<dbReference type="AlphaFoldDB" id="A0A2I0KUF9"/>
<dbReference type="GO" id="GO:0009570">
    <property type="term" value="C:chloroplast stroma"/>
    <property type="evidence" value="ECO:0007669"/>
    <property type="project" value="TreeGrafter"/>
</dbReference>
<dbReference type="GO" id="GO:0009082">
    <property type="term" value="P:branched-chain amino acid biosynthetic process"/>
    <property type="evidence" value="ECO:0007669"/>
    <property type="project" value="TreeGrafter"/>
</dbReference>
<dbReference type="InterPro" id="IPR056740">
    <property type="entry name" value="ILV_EDD_C"/>
</dbReference>
<reference evidence="12 13" key="1">
    <citation type="submission" date="2017-11" db="EMBL/GenBank/DDBJ databases">
        <title>De-novo sequencing of pomegranate (Punica granatum L.) genome.</title>
        <authorList>
            <person name="Akparov Z."/>
            <person name="Amiraslanov A."/>
            <person name="Hajiyeva S."/>
            <person name="Abbasov M."/>
            <person name="Kaur K."/>
            <person name="Hamwieh A."/>
            <person name="Solovyev V."/>
            <person name="Salamov A."/>
            <person name="Braich B."/>
            <person name="Kosarev P."/>
            <person name="Mahmoud A."/>
            <person name="Hajiyev E."/>
            <person name="Babayeva S."/>
            <person name="Izzatullayeva V."/>
            <person name="Mammadov A."/>
            <person name="Mammadov A."/>
            <person name="Sharifova S."/>
            <person name="Ojaghi J."/>
            <person name="Eynullazada K."/>
            <person name="Bayramov B."/>
            <person name="Abdulazimova A."/>
            <person name="Shahmuradov I."/>
        </authorList>
    </citation>
    <scope>NUCLEOTIDE SEQUENCE [LARGE SCALE GENOMIC DNA]</scope>
    <source>
        <strain evidence="13">cv. AG2017</strain>
        <tissue evidence="12">Leaf</tissue>
    </source>
</reference>
<evidence type="ECO:0000256" key="1">
    <source>
        <dbReference type="ARBA" id="ARBA00006486"/>
    </source>
</evidence>
<dbReference type="FunFam" id="3.50.30.80:FF:000001">
    <property type="entry name" value="Dihydroxy-acid dehydratase"/>
    <property type="match status" value="1"/>
</dbReference>
<comment type="similarity">
    <text evidence="1">Belongs to the IlvD/Edd family.</text>
</comment>
<name>A0A2I0KUF9_PUNGR</name>
<evidence type="ECO:0000256" key="2">
    <source>
        <dbReference type="ARBA" id="ARBA00022723"/>
    </source>
</evidence>
<keyword evidence="5" id="KW-0456">Lyase</keyword>
<evidence type="ECO:0000256" key="8">
    <source>
        <dbReference type="ARBA" id="ARBA00029437"/>
    </source>
</evidence>
<evidence type="ECO:0000256" key="3">
    <source>
        <dbReference type="ARBA" id="ARBA00023004"/>
    </source>
</evidence>
<accession>A0A2I0KUF9</accession>
<evidence type="ECO:0000256" key="5">
    <source>
        <dbReference type="ARBA" id="ARBA00023239"/>
    </source>
</evidence>
<dbReference type="Proteomes" id="UP000233551">
    <property type="component" value="Unassembled WGS sequence"/>
</dbReference>
<feature type="domain" description="Dihydroxy-acid/6-phosphogluconate dehydratase C-terminal" evidence="11">
    <location>
        <begin position="9"/>
        <end position="160"/>
    </location>
</feature>
<comment type="pathway">
    <text evidence="7">Amino-acid biosynthesis; L-valine biosynthesis; L-valine from pyruvate: step 3/4.</text>
</comment>
<dbReference type="InterPro" id="IPR050165">
    <property type="entry name" value="DHAD_IlvD/Edd"/>
</dbReference>
<evidence type="ECO:0000256" key="7">
    <source>
        <dbReference type="ARBA" id="ARBA00029436"/>
    </source>
</evidence>
<keyword evidence="4" id="KW-0411">Iron-sulfur</keyword>
<dbReference type="PROSITE" id="PS00887">
    <property type="entry name" value="ILVD_EDD_2"/>
    <property type="match status" value="1"/>
</dbReference>
<dbReference type="PANTHER" id="PTHR21000:SF5">
    <property type="entry name" value="DIHYDROXY-ACID DEHYDRATASE, MITOCHONDRIAL"/>
    <property type="match status" value="1"/>
</dbReference>
<keyword evidence="13" id="KW-1185">Reference proteome</keyword>
<dbReference type="EMBL" id="PGOL01000340">
    <property type="protein sequence ID" value="PKI72117.1"/>
    <property type="molecule type" value="Genomic_DNA"/>
</dbReference>
<comment type="catalytic activity">
    <reaction evidence="10">
        <text>(2R,3R)-2,3-dihydroxy-3-methylpentanoate = (S)-3-methyl-2-oxopentanoate + H2O</text>
        <dbReference type="Rhea" id="RHEA:27694"/>
        <dbReference type="ChEBI" id="CHEBI:15377"/>
        <dbReference type="ChEBI" id="CHEBI:35146"/>
        <dbReference type="ChEBI" id="CHEBI:49258"/>
        <dbReference type="EC" id="4.2.1.9"/>
    </reaction>
    <physiologicalReaction direction="left-to-right" evidence="10">
        <dbReference type="Rhea" id="RHEA:27695"/>
    </physiologicalReaction>
</comment>
<evidence type="ECO:0000259" key="11">
    <source>
        <dbReference type="Pfam" id="PF24877"/>
    </source>
</evidence>
<dbReference type="PANTHER" id="PTHR21000">
    <property type="entry name" value="DIHYDROXY-ACID DEHYDRATASE DAD"/>
    <property type="match status" value="1"/>
</dbReference>
<dbReference type="Pfam" id="PF24877">
    <property type="entry name" value="ILV_EDD_C"/>
    <property type="match status" value="1"/>
</dbReference>
<dbReference type="GO" id="GO:0046872">
    <property type="term" value="F:metal ion binding"/>
    <property type="evidence" value="ECO:0007669"/>
    <property type="project" value="UniProtKB-KW"/>
</dbReference>
<sequence length="164" mass="17578">MESLKLKFTAGPALVFEGEESMIAAISEDPKSFKGKVVVIRGEGPKGGPGMPEMLTPTSAIMGAGLGKEVALLTDGRFSGGSHGFVVGHICPEAQEGGPIGLIKNGDIITIDVQKRRIDVQLIQQEMEYRRKKWTPPPYKASQGVLFKYIKCVKSASNGCVTDE</sequence>
<dbReference type="EC" id="4.2.1.9" evidence="9"/>
<evidence type="ECO:0000256" key="6">
    <source>
        <dbReference type="ARBA" id="ARBA00029304"/>
    </source>
</evidence>
<evidence type="ECO:0000313" key="13">
    <source>
        <dbReference type="Proteomes" id="UP000233551"/>
    </source>
</evidence>
<dbReference type="InterPro" id="IPR042096">
    <property type="entry name" value="Dihydro-acid_dehy_C"/>
</dbReference>
<evidence type="ECO:0000256" key="10">
    <source>
        <dbReference type="ARBA" id="ARBA00052865"/>
    </source>
</evidence>